<dbReference type="InterPro" id="IPR000914">
    <property type="entry name" value="SBP_5_dom"/>
</dbReference>
<evidence type="ECO:0000256" key="2">
    <source>
        <dbReference type="ARBA" id="ARBA00022448"/>
    </source>
</evidence>
<dbReference type="Gene3D" id="3.40.190.10">
    <property type="entry name" value="Periplasmic binding protein-like II"/>
    <property type="match status" value="1"/>
</dbReference>
<dbReference type="GO" id="GO:0042597">
    <property type="term" value="C:periplasmic space"/>
    <property type="evidence" value="ECO:0007669"/>
    <property type="project" value="UniProtKB-ARBA"/>
</dbReference>
<keyword evidence="3 4" id="KW-0732">Signal</keyword>
<evidence type="ECO:0000313" key="7">
    <source>
        <dbReference type="Proteomes" id="UP000234384"/>
    </source>
</evidence>
<dbReference type="InterPro" id="IPR039424">
    <property type="entry name" value="SBP_5"/>
</dbReference>
<dbReference type="PANTHER" id="PTHR30290:SF9">
    <property type="entry name" value="OLIGOPEPTIDE-BINDING PROTEIN APPA"/>
    <property type="match status" value="1"/>
</dbReference>
<dbReference type="RefSeq" id="WP_101953862.1">
    <property type="nucleotide sequence ID" value="NZ_PKHE01000003.1"/>
</dbReference>
<keyword evidence="2" id="KW-0813">Transport</keyword>
<evidence type="ECO:0000313" key="6">
    <source>
        <dbReference type="EMBL" id="PKY90413.1"/>
    </source>
</evidence>
<dbReference type="InterPro" id="IPR030678">
    <property type="entry name" value="Peptide/Ni-bd"/>
</dbReference>
<protein>
    <submittedName>
        <fullName evidence="6">Oligopeptide ABC transporter substrate-binding protein</fullName>
    </submittedName>
</protein>
<dbReference type="PANTHER" id="PTHR30290">
    <property type="entry name" value="PERIPLASMIC BINDING COMPONENT OF ABC TRANSPORTER"/>
    <property type="match status" value="1"/>
</dbReference>
<organism evidence="6 7">
    <name type="scientific">Falseniella ignava</name>
    <dbReference type="NCBI Taxonomy" id="137730"/>
    <lineage>
        <taxon>Bacteria</taxon>
        <taxon>Bacillati</taxon>
        <taxon>Bacillota</taxon>
        <taxon>Bacilli</taxon>
        <taxon>Lactobacillales</taxon>
        <taxon>Aerococcaceae</taxon>
        <taxon>Falseniella</taxon>
    </lineage>
</organism>
<evidence type="ECO:0000259" key="5">
    <source>
        <dbReference type="Pfam" id="PF00496"/>
    </source>
</evidence>
<dbReference type="PIRSF" id="PIRSF002741">
    <property type="entry name" value="MppA"/>
    <property type="match status" value="1"/>
</dbReference>
<feature type="chain" id="PRO_5039180252" evidence="4">
    <location>
        <begin position="24"/>
        <end position="591"/>
    </location>
</feature>
<dbReference type="GO" id="GO:0043190">
    <property type="term" value="C:ATP-binding cassette (ABC) transporter complex"/>
    <property type="evidence" value="ECO:0007669"/>
    <property type="project" value="InterPro"/>
</dbReference>
<name>A0A2I1K449_9LACT</name>
<evidence type="ECO:0000256" key="3">
    <source>
        <dbReference type="ARBA" id="ARBA00022729"/>
    </source>
</evidence>
<dbReference type="OrthoDB" id="9796817at2"/>
<feature type="signal peptide" evidence="4">
    <location>
        <begin position="1"/>
        <end position="23"/>
    </location>
</feature>
<proteinExistence type="inferred from homology"/>
<dbReference type="Proteomes" id="UP000234384">
    <property type="component" value="Unassembled WGS sequence"/>
</dbReference>
<dbReference type="GO" id="GO:1904680">
    <property type="term" value="F:peptide transmembrane transporter activity"/>
    <property type="evidence" value="ECO:0007669"/>
    <property type="project" value="TreeGrafter"/>
</dbReference>
<gene>
    <name evidence="6" type="ORF">CYJ57_01955</name>
</gene>
<evidence type="ECO:0000256" key="1">
    <source>
        <dbReference type="ARBA" id="ARBA00005695"/>
    </source>
</evidence>
<accession>A0A2I1K449</accession>
<dbReference type="CDD" id="cd08510">
    <property type="entry name" value="PBP2_Lactococcal_OppA_like"/>
    <property type="match status" value="1"/>
</dbReference>
<evidence type="ECO:0000256" key="4">
    <source>
        <dbReference type="SAM" id="SignalP"/>
    </source>
</evidence>
<sequence length="591" mass="65997">MRKSFKKVFGLASTAAVLSTVFAQPVAHVVTAEETEEGVLSFESEVIREGEPIEGGELKVAMVGTPFEGVLNNMLYSNNSDASLISYFNPGILGYDENFTIDNSGFADVEFDPEAKTVKLTIPEGQTWHDGEPITIDDVIFPYYVIGHPDYTGVRYGEDYMNVVGMEEYHAGDAEEISGLERVDDYTLIVHYKSVSNSMLQAGGGISGYMEPEHILGEIPVGELEDSEYVRSTPVGFGPFKVDRVVPGEAVTYSAFDDWYEGRPNIDNLTVEVVAATNVIQEIKAGNYDIASLPADQYETYKDATNIDILGTIDNAFTYIGFKQGTWDDEAGEVKYDETLPLSNKAIRQAMAHAIDNNAIATRFYHGLRQAANSFITPNFTAYWNQDIEVPEYNPELAKQILEEAGFVDVDGDGFVETPEGEPLKLTFASMSGAEVSEPIATYYIQSWRDIGIDIELLDGQLHDMNAFYDRVESDDPEIMVYQAAFGIGGDPNPAGLWGRKAKFNMLRWATEENDKLLADIASDKSFDEEFRTEAFHNWQEYMMEELPAIPTLFRYNLTAVNKRVSHWDVQIGSDLKWSEIYLLSDERVAE</sequence>
<dbReference type="EMBL" id="PKHE01000003">
    <property type="protein sequence ID" value="PKY90413.1"/>
    <property type="molecule type" value="Genomic_DNA"/>
</dbReference>
<dbReference type="Gene3D" id="3.10.105.10">
    <property type="entry name" value="Dipeptide-binding Protein, Domain 3"/>
    <property type="match status" value="1"/>
</dbReference>
<dbReference type="SUPFAM" id="SSF53850">
    <property type="entry name" value="Periplasmic binding protein-like II"/>
    <property type="match status" value="1"/>
</dbReference>
<comment type="similarity">
    <text evidence="1">Belongs to the bacterial solute-binding protein 5 family.</text>
</comment>
<feature type="domain" description="Solute-binding protein family 5" evidence="5">
    <location>
        <begin position="112"/>
        <end position="498"/>
    </location>
</feature>
<reference evidence="6 7" key="1">
    <citation type="submission" date="2017-12" db="EMBL/GenBank/DDBJ databases">
        <title>Phylogenetic diversity of female urinary microbiome.</title>
        <authorList>
            <person name="Thomas-White K."/>
            <person name="Wolfe A.J."/>
        </authorList>
    </citation>
    <scope>NUCLEOTIDE SEQUENCE [LARGE SCALE GENOMIC DNA]</scope>
    <source>
        <strain evidence="6 7">UMB0898</strain>
    </source>
</reference>
<dbReference type="AlphaFoldDB" id="A0A2I1K449"/>
<dbReference type="GO" id="GO:0015833">
    <property type="term" value="P:peptide transport"/>
    <property type="evidence" value="ECO:0007669"/>
    <property type="project" value="TreeGrafter"/>
</dbReference>
<comment type="caution">
    <text evidence="6">The sequence shown here is derived from an EMBL/GenBank/DDBJ whole genome shotgun (WGS) entry which is preliminary data.</text>
</comment>
<dbReference type="Pfam" id="PF00496">
    <property type="entry name" value="SBP_bac_5"/>
    <property type="match status" value="1"/>
</dbReference>